<dbReference type="InterPro" id="IPR048333">
    <property type="entry name" value="HA2_WH"/>
</dbReference>
<keyword evidence="2" id="KW-0547">Nucleotide-binding</keyword>
<keyword evidence="11" id="KW-1185">Reference proteome</keyword>
<evidence type="ECO:0000256" key="6">
    <source>
        <dbReference type="SAM" id="MobiDB-lite"/>
    </source>
</evidence>
<dbReference type="RefSeq" id="WP_264814086.1">
    <property type="nucleotide sequence ID" value="NZ_BAPV01000002.1"/>
</dbReference>
<dbReference type="SUPFAM" id="SSF52540">
    <property type="entry name" value="P-loop containing nucleoside triphosphate hydrolases"/>
    <property type="match status" value="1"/>
</dbReference>
<dbReference type="InterPro" id="IPR049614">
    <property type="entry name" value="HrpB_DEXH"/>
</dbReference>
<comment type="caution">
    <text evidence="10">The sequence shown here is derived from an EMBL/GenBank/DDBJ whole genome shotgun (WGS) entry which is preliminary data.</text>
</comment>
<evidence type="ECO:0000259" key="9">
    <source>
        <dbReference type="PROSITE" id="PS51194"/>
    </source>
</evidence>
<evidence type="ECO:0000256" key="5">
    <source>
        <dbReference type="ARBA" id="ARBA00022840"/>
    </source>
</evidence>
<evidence type="ECO:0000256" key="3">
    <source>
        <dbReference type="ARBA" id="ARBA00022801"/>
    </source>
</evidence>
<dbReference type="Pfam" id="PF00270">
    <property type="entry name" value="DEAD"/>
    <property type="match status" value="1"/>
</dbReference>
<dbReference type="Proteomes" id="UP001062776">
    <property type="component" value="Unassembled WGS sequence"/>
</dbReference>
<keyword evidence="5" id="KW-0067">ATP-binding</keyword>
<dbReference type="PIRSF" id="PIRSF005496">
    <property type="entry name" value="ATP_hel_hrpB"/>
    <property type="match status" value="1"/>
</dbReference>
<dbReference type="InterPro" id="IPR010225">
    <property type="entry name" value="HrpB"/>
</dbReference>
<dbReference type="Pfam" id="PF04408">
    <property type="entry name" value="WHD_HA2"/>
    <property type="match status" value="1"/>
</dbReference>
<dbReference type="Pfam" id="PF00271">
    <property type="entry name" value="Helicase_C"/>
    <property type="match status" value="1"/>
</dbReference>
<dbReference type="InterPro" id="IPR002464">
    <property type="entry name" value="DNA/RNA_helicase_DEAH_CS"/>
</dbReference>
<reference evidence="10" key="1">
    <citation type="submission" date="2013-04" db="EMBL/GenBank/DDBJ databases">
        <title>The genome sequencing project of 58 acetic acid bacteria.</title>
        <authorList>
            <person name="Okamoto-Kainuma A."/>
            <person name="Ishikawa M."/>
            <person name="Umino S."/>
            <person name="Koizumi Y."/>
            <person name="Shiwa Y."/>
            <person name="Yoshikawa H."/>
            <person name="Matsutani M."/>
            <person name="Matsushita K."/>
        </authorList>
    </citation>
    <scope>NUCLEOTIDE SEQUENCE</scope>
    <source>
        <strain evidence="10">NRIC 0535</strain>
    </source>
</reference>
<dbReference type="InterPro" id="IPR013689">
    <property type="entry name" value="RNA_helicase_ATP-dep_HrpB_C"/>
</dbReference>
<dbReference type="SMART" id="SM00847">
    <property type="entry name" value="HA2"/>
    <property type="match status" value="1"/>
</dbReference>
<sequence length="844" mass="91179">MTGPISPANLISLPVLPVSAALPALQAALDSARNAVLVAPPGAGKTTLVPLHLLQAPWRQEGRILVVEPRRVAVRSAAHRMASLLGEPVGQSVGYRTRTDSAVSAATRIEVVTEGLLLRRLLTDPLLEDTACILFDEVHERSLDLDTALAFALDLQRTMRPELRLVAMSATTDGRAFTTLLDGVLVESEGRAYPLEIRHARRDLAAVRDLPDVMARTIRGLLAEEEGDILAFLPGVGEIRRCASALEGVKALVLPLYGELDTREQDLALKPDTRRKVVLATSIAETSLTVPGVRLVVDGGFRREPRLDVGSGLSRLETLRVSRATATQRAGRAGREAPGIAVRLWTEATGRALIAHDLPEILASDLSGHCLDVAAWREVMGTPPEALALLDAPPEGARQAAIALLQALGALDPAGHITKLGSAMARLGAQPRLAAMMCAARTPPEKATAAALAALLEERDPLRPRVVPGQRNPATQADIQTRLALIDGADFHPQADRASLARIRQSAQRYQKRLGLNQRLPLDPSCASALLAAGFPDRVAMAAGEKGRYRLSGGGSARLSAIDPMARETLLVAPALHMRTATEICLAAPLDLNDLPRTLLARTEEQVETALDPATGNVIARRRLRLGTLVLRDRSAPAAPEEIQDLLLGRIRADLAGSLGWTDACHQFRARLALARAHLDETLPAADDDTLVATLDEWLLPYMEGMTKISQVQALDLLSLLRQRLDYAQLRRLDQDLPTSLNLPGAQPAIDYCDPTPTISARAQAFYGLRETPRLANGQVKLQFALLSPAGRPQAITADIAAFWKTGWADMRRDMRGRYPRHDWPEDPAAASPPPPRRRPTEKN</sequence>
<dbReference type="InterPro" id="IPR011545">
    <property type="entry name" value="DEAD/DEAH_box_helicase_dom"/>
</dbReference>
<evidence type="ECO:0000256" key="4">
    <source>
        <dbReference type="ARBA" id="ARBA00022806"/>
    </source>
</evidence>
<feature type="chain" id="PRO_5045159548" description="RNA helicase" evidence="7">
    <location>
        <begin position="21"/>
        <end position="844"/>
    </location>
</feature>
<dbReference type="InterPro" id="IPR007502">
    <property type="entry name" value="Helicase-assoc_dom"/>
</dbReference>
<dbReference type="PANTHER" id="PTHR43519">
    <property type="entry name" value="ATP-DEPENDENT RNA HELICASE HRPB"/>
    <property type="match status" value="1"/>
</dbReference>
<dbReference type="SMART" id="SM00487">
    <property type="entry name" value="DEXDc"/>
    <property type="match status" value="1"/>
</dbReference>
<evidence type="ECO:0000259" key="8">
    <source>
        <dbReference type="PROSITE" id="PS51192"/>
    </source>
</evidence>
<keyword evidence="4 10" id="KW-0347">Helicase</keyword>
<dbReference type="PROSITE" id="PS51194">
    <property type="entry name" value="HELICASE_CTER"/>
    <property type="match status" value="1"/>
</dbReference>
<dbReference type="InterPro" id="IPR027417">
    <property type="entry name" value="P-loop_NTPase"/>
</dbReference>
<feature type="region of interest" description="Disordered" evidence="6">
    <location>
        <begin position="817"/>
        <end position="844"/>
    </location>
</feature>
<gene>
    <name evidence="10" type="ORF">AA0535_0262</name>
</gene>
<dbReference type="PROSITE" id="PS51192">
    <property type="entry name" value="HELICASE_ATP_BIND_1"/>
    <property type="match status" value="1"/>
</dbReference>
<dbReference type="Gene3D" id="1.20.120.1080">
    <property type="match status" value="1"/>
</dbReference>
<organism evidence="10 11">
    <name type="scientific">Asaia krungthepensis NRIC 0535</name>
    <dbReference type="NCBI Taxonomy" id="1307925"/>
    <lineage>
        <taxon>Bacteria</taxon>
        <taxon>Pseudomonadati</taxon>
        <taxon>Pseudomonadota</taxon>
        <taxon>Alphaproteobacteria</taxon>
        <taxon>Acetobacterales</taxon>
        <taxon>Acetobacteraceae</taxon>
        <taxon>Asaia</taxon>
    </lineage>
</organism>
<keyword evidence="3" id="KW-0378">Hydrolase</keyword>
<dbReference type="SMART" id="SM00490">
    <property type="entry name" value="HELICc"/>
    <property type="match status" value="1"/>
</dbReference>
<dbReference type="Pfam" id="PF08482">
    <property type="entry name" value="HrpB_C"/>
    <property type="match status" value="1"/>
</dbReference>
<dbReference type="EC" id="3.6.4.13" evidence="1"/>
<evidence type="ECO:0000256" key="7">
    <source>
        <dbReference type="SAM" id="SignalP"/>
    </source>
</evidence>
<evidence type="ECO:0000256" key="2">
    <source>
        <dbReference type="ARBA" id="ARBA00022741"/>
    </source>
</evidence>
<feature type="signal peptide" evidence="7">
    <location>
        <begin position="1"/>
        <end position="20"/>
    </location>
</feature>
<evidence type="ECO:0000313" key="11">
    <source>
        <dbReference type="Proteomes" id="UP001062776"/>
    </source>
</evidence>
<dbReference type="PROSITE" id="PS00690">
    <property type="entry name" value="DEAH_ATP_HELICASE"/>
    <property type="match status" value="1"/>
</dbReference>
<keyword evidence="7" id="KW-0732">Signal</keyword>
<feature type="domain" description="Helicase C-terminal" evidence="9">
    <location>
        <begin position="217"/>
        <end position="377"/>
    </location>
</feature>
<dbReference type="PANTHER" id="PTHR43519:SF1">
    <property type="entry name" value="ATP-DEPENDENT RNA HELICASE HRPB"/>
    <property type="match status" value="1"/>
</dbReference>
<dbReference type="EMBL" id="BAPV01000002">
    <property type="protein sequence ID" value="GBQ83487.1"/>
    <property type="molecule type" value="Genomic_DNA"/>
</dbReference>
<dbReference type="CDD" id="cd18791">
    <property type="entry name" value="SF2_C_RHA"/>
    <property type="match status" value="1"/>
</dbReference>
<proteinExistence type="predicted"/>
<dbReference type="CDD" id="cd17990">
    <property type="entry name" value="DEXHc_HrpB"/>
    <property type="match status" value="1"/>
</dbReference>
<dbReference type="InterPro" id="IPR001650">
    <property type="entry name" value="Helicase_C-like"/>
</dbReference>
<dbReference type="InterPro" id="IPR014001">
    <property type="entry name" value="Helicase_ATP-bd"/>
</dbReference>
<evidence type="ECO:0000256" key="1">
    <source>
        <dbReference type="ARBA" id="ARBA00012552"/>
    </source>
</evidence>
<accession>A0ABQ0PWQ0</accession>
<name>A0ABQ0PWQ0_9PROT</name>
<evidence type="ECO:0000313" key="10">
    <source>
        <dbReference type="EMBL" id="GBQ83487.1"/>
    </source>
</evidence>
<dbReference type="Gene3D" id="3.40.50.300">
    <property type="entry name" value="P-loop containing nucleotide triphosphate hydrolases"/>
    <property type="match status" value="2"/>
</dbReference>
<dbReference type="NCBIfam" id="TIGR01970">
    <property type="entry name" value="DEAH_box_HrpB"/>
    <property type="match status" value="1"/>
</dbReference>
<feature type="domain" description="Helicase ATP-binding" evidence="8">
    <location>
        <begin position="26"/>
        <end position="190"/>
    </location>
</feature>
<dbReference type="GO" id="GO:0004386">
    <property type="term" value="F:helicase activity"/>
    <property type="evidence" value="ECO:0007669"/>
    <property type="project" value="UniProtKB-KW"/>
</dbReference>
<protein>
    <recommendedName>
        <fullName evidence="1">RNA helicase</fullName>
        <ecNumber evidence="1">3.6.4.13</ecNumber>
    </recommendedName>
</protein>